<keyword evidence="3" id="KW-0808">Transferase</keyword>
<dbReference type="GO" id="GO:0030244">
    <property type="term" value="P:cellulose biosynthetic process"/>
    <property type="evidence" value="ECO:0007669"/>
    <property type="project" value="InterPro"/>
</dbReference>
<evidence type="ECO:0000256" key="1">
    <source>
        <dbReference type="ARBA" id="ARBA00004653"/>
    </source>
</evidence>
<feature type="binding site" evidence="12">
    <location>
        <position position="1528"/>
    </location>
    <ligand>
        <name>UDP-alpha-D-glucose</name>
        <dbReference type="ChEBI" id="CHEBI:58885"/>
    </ligand>
</feature>
<evidence type="ECO:0000256" key="14">
    <source>
        <dbReference type="SAM" id="MobiDB-lite"/>
    </source>
</evidence>
<reference evidence="16 17" key="1">
    <citation type="submission" date="2018-10" db="EMBL/GenBank/DDBJ databases">
        <title>A high-quality apple genome assembly.</title>
        <authorList>
            <person name="Hu J."/>
        </authorList>
    </citation>
    <scope>NUCLEOTIDE SEQUENCE [LARGE SCALE GENOMIC DNA]</scope>
    <source>
        <strain evidence="17">cv. HFTH1</strain>
        <tissue evidence="16">Young leaf</tissue>
    </source>
</reference>
<dbReference type="Proteomes" id="UP000290289">
    <property type="component" value="Chromosome 5"/>
</dbReference>
<feature type="transmembrane region" description="Helical" evidence="15">
    <location>
        <begin position="2143"/>
        <end position="2162"/>
    </location>
</feature>
<evidence type="ECO:0000313" key="17">
    <source>
        <dbReference type="Proteomes" id="UP000290289"/>
    </source>
</evidence>
<keyword evidence="4 15" id="KW-0812">Transmembrane</keyword>
<keyword evidence="17" id="KW-1185">Reference proteome</keyword>
<feature type="active site" evidence="11">
    <location>
        <position position="1945"/>
    </location>
</feature>
<dbReference type="Pfam" id="PF14570">
    <property type="entry name" value="zf-RING_4"/>
    <property type="match status" value="2"/>
</dbReference>
<evidence type="ECO:0000256" key="8">
    <source>
        <dbReference type="ARBA" id="ARBA00023316"/>
    </source>
</evidence>
<dbReference type="GO" id="GO:0016760">
    <property type="term" value="F:cellulose synthase (UDP-forming) activity"/>
    <property type="evidence" value="ECO:0007669"/>
    <property type="project" value="InterPro"/>
</dbReference>
<proteinExistence type="inferred from homology"/>
<keyword evidence="7 15" id="KW-0472">Membrane</keyword>
<evidence type="ECO:0000256" key="10">
    <source>
        <dbReference type="ARBA" id="ARBA00061286"/>
    </source>
</evidence>
<dbReference type="Pfam" id="PF03552">
    <property type="entry name" value="Cellulose_synt"/>
    <property type="match status" value="2"/>
</dbReference>
<feature type="transmembrane region" description="Helical" evidence="15">
    <location>
        <begin position="1400"/>
        <end position="1418"/>
    </location>
</feature>
<comment type="caution">
    <text evidence="16">The sequence shown here is derived from an EMBL/GenBank/DDBJ whole genome shotgun (WGS) entry which is preliminary data.</text>
</comment>
<feature type="binding site" evidence="12">
    <location>
        <position position="1499"/>
    </location>
    <ligand>
        <name>UDP-alpha-D-glucose</name>
        <dbReference type="ChEBI" id="CHEBI:58885"/>
    </ligand>
</feature>
<feature type="region of interest" description="Disordered" evidence="14">
    <location>
        <begin position="1306"/>
        <end position="1326"/>
    </location>
</feature>
<dbReference type="InterPro" id="IPR005150">
    <property type="entry name" value="Cellulose_synth"/>
</dbReference>
<dbReference type="InterPro" id="IPR029044">
    <property type="entry name" value="Nucleotide-diphossugar_trans"/>
</dbReference>
<feature type="transmembrane region" description="Helical" evidence="15">
    <location>
        <begin position="1030"/>
        <end position="1051"/>
    </location>
</feature>
<comment type="subcellular location">
    <subcellularLocation>
        <location evidence="1">Golgi apparatus membrane</location>
        <topology evidence="1">Multi-pass membrane protein</topology>
    </subcellularLocation>
</comment>
<evidence type="ECO:0000256" key="4">
    <source>
        <dbReference type="ARBA" id="ARBA00022692"/>
    </source>
</evidence>
<keyword evidence="2" id="KW-0328">Glycosyltransferase</keyword>
<feature type="region of interest" description="Disordered" evidence="14">
    <location>
        <begin position="1"/>
        <end position="35"/>
    </location>
</feature>
<evidence type="ECO:0000256" key="12">
    <source>
        <dbReference type="PIRSR" id="PIRSR605150-2"/>
    </source>
</evidence>
<feature type="compositionally biased region" description="Polar residues" evidence="14">
    <location>
        <begin position="727"/>
        <end position="737"/>
    </location>
</feature>
<keyword evidence="5 15" id="KW-1133">Transmembrane helix</keyword>
<evidence type="ECO:0000256" key="6">
    <source>
        <dbReference type="ARBA" id="ARBA00023034"/>
    </source>
</evidence>
<comment type="similarity">
    <text evidence="10">Belongs to the glycosyltransferase 2 family. Plant cellulose synthase-like D subfamily.</text>
</comment>
<dbReference type="STRING" id="3750.A0A498JSE2"/>
<name>A0A498JSE2_MALDO</name>
<evidence type="ECO:0000256" key="7">
    <source>
        <dbReference type="ARBA" id="ARBA00023136"/>
    </source>
</evidence>
<evidence type="ECO:0000256" key="2">
    <source>
        <dbReference type="ARBA" id="ARBA00022676"/>
    </source>
</evidence>
<feature type="transmembrane region" description="Helical" evidence="15">
    <location>
        <begin position="1093"/>
        <end position="1113"/>
    </location>
</feature>
<feature type="transmembrane region" description="Helical" evidence="15">
    <location>
        <begin position="977"/>
        <end position="997"/>
    </location>
</feature>
<gene>
    <name evidence="16" type="ORF">DVH24_010182</name>
</gene>
<feature type="transmembrane region" description="Helical" evidence="15">
    <location>
        <begin position="311"/>
        <end position="329"/>
    </location>
</feature>
<feature type="compositionally biased region" description="Polar residues" evidence="14">
    <location>
        <begin position="22"/>
        <end position="35"/>
    </location>
</feature>
<feature type="binding site" evidence="13">
    <location>
        <position position="1720"/>
    </location>
    <ligand>
        <name>Mn(2+)</name>
        <dbReference type="ChEBI" id="CHEBI:29035"/>
    </ligand>
</feature>
<keyword evidence="8" id="KW-0961">Cell wall biogenesis/degradation</keyword>
<feature type="region of interest" description="Disordered" evidence="14">
    <location>
        <begin position="1128"/>
        <end position="1153"/>
    </location>
</feature>
<feature type="region of interest" description="Disordered" evidence="14">
    <location>
        <begin position="722"/>
        <end position="742"/>
    </location>
</feature>
<keyword evidence="6" id="KW-0333">Golgi apparatus</keyword>
<dbReference type="SUPFAM" id="SSF57850">
    <property type="entry name" value="RING/U-box"/>
    <property type="match status" value="2"/>
</dbReference>
<feature type="binding site" evidence="13">
    <location>
        <position position="1744"/>
    </location>
    <ligand>
        <name>Mn(2+)</name>
        <dbReference type="ChEBI" id="CHEBI:29035"/>
    </ligand>
</feature>
<feature type="binding site" evidence="12">
    <location>
        <position position="1719"/>
    </location>
    <ligand>
        <name>UDP-alpha-D-glucose</name>
        <dbReference type="ChEBI" id="CHEBI:58885"/>
    </ligand>
</feature>
<feature type="transmembrane region" description="Helical" evidence="15">
    <location>
        <begin position="934"/>
        <end position="957"/>
    </location>
</feature>
<dbReference type="GO" id="GO:0071555">
    <property type="term" value="P:cell wall organization"/>
    <property type="evidence" value="ECO:0007669"/>
    <property type="project" value="UniProtKB-KW"/>
</dbReference>
<dbReference type="EMBL" id="RDQH01000331">
    <property type="protein sequence ID" value="RXH97857.1"/>
    <property type="molecule type" value="Genomic_DNA"/>
</dbReference>
<organism evidence="16 17">
    <name type="scientific">Malus domestica</name>
    <name type="common">Apple</name>
    <name type="synonym">Pyrus malus</name>
    <dbReference type="NCBI Taxonomy" id="3750"/>
    <lineage>
        <taxon>Eukaryota</taxon>
        <taxon>Viridiplantae</taxon>
        <taxon>Streptophyta</taxon>
        <taxon>Embryophyta</taxon>
        <taxon>Tracheophyta</taxon>
        <taxon>Spermatophyta</taxon>
        <taxon>Magnoliopsida</taxon>
        <taxon>eudicotyledons</taxon>
        <taxon>Gunneridae</taxon>
        <taxon>Pentapetalae</taxon>
        <taxon>rosids</taxon>
        <taxon>fabids</taxon>
        <taxon>Rosales</taxon>
        <taxon>Rosaceae</taxon>
        <taxon>Amygdaloideae</taxon>
        <taxon>Maleae</taxon>
        <taxon>Malus</taxon>
    </lineage>
</organism>
<accession>A0A498JSE2</accession>
<sequence length="2245" mass="250625">MSTSQNGEPSKKAIKTPGGSGSSQDKANLSGQTVKFARRTSSGRYVNLSREDLDMSDELSGDYMNYTVHIPPTPDNQPMDTSVAVKAEEQYVSNSLFTGGFNSVTRAHLMDKVIDSEVTHPQMAGAKGSACMMPSCDGKVMKDERGVDITPCDCRFKICRDCYLDAQNDTGLCPGCKEQYKVGDDYDEPSDYNSGTLQLPGPDGKRDNMSVMKRNQTGEFDHNRWLFETNGTYGIGNAFYPKDDGYGDGGGDCFAGGSLDADDKPWKPLSRVLPIPAAIISPYRLLIFVRLIVLCLFLHWRIVNPNNDARWLWLMSIICEIWFAFAWILDQTPKFFPINRLTDLEVLHDKFDMPTPSNPMGRSDLPGIDIFVSTADPDVEPPLTTANTILSILAVDYPVEKIACYVSDDGAALLTFEAMAEAASFADLWVPFCRKHNIEPRNPDSYFARKVDPTKNKSSLDFVKDRRKIKREYDEFKVRINGLPDSIRRRSDAFHAREEMKQLKHMRENATDPLEQVKVTRATWMADGTHWPGAWAVPSHDHAKADHSAVLQVMLKPPSPDPLLGSADDDKLIDFTDVDIRLPMFVYMSREKRPGYDPNKKAGAMNALVRASAILSNGPFILNLDCDHYINNCKAIREGMCFMMDRGGENICYIQFPQRFDGIDPSDRYANHNTVFFDGTMRALDGLQGPLYVGTGTMFRRFALYGFDPPNSKKLPVKKDAVKQGEPLTQSNTQPLTANDFDPDLDTNLLPKRFGNSKMLAESIPVAEYQGRPLADHPAVKFGRPPGILRVPRDPLDATAVAEAVSAISCWYEDKTEWGDHLGWIYGPVTEDVVTGYQMHNRGWRSVYCVTKRDAFRGSASINLTDRLHQVLRWATGSVEIFYSRNNAFLASLRLKFLQRIAYINLGVYPFTSIFLVVYCFLPALCLFTGQFIVANLSITFLIYLLIITICLIALAILEVKWSGIELEEWWRNEQFWLISGTSSHLAAVVAGLLKVIGGIEIYSTSTSKPAGEDNDDIYADLYLVKWTSLMIPPIVIGMVNLIAIAVAISREIYALNPEWAKLIRGVFFSFWVLAHLYPFAKGLMGRRRKTPTIVFVWSGLIAITLSLLWVAINPPAPGAAGVAGAEPSKKAIKSPGGSGSSQGKTNSSGQTVKFARRTSSGRYVSLSREDLDMSGELSGDYMNYTVHIPPTPDNQPMDTSVAVKAEEQYVSNSLFTGGFNSVTRAHLMDKVIDSEVTHPQMAGAKGSACMMPACDGKVMKDERGVDITPCDCRFKICRDCYLDAQKDTGLCPGCKEQYRVGDEYDEPSDYNSGTLQLPGPDGKRDNMSVMKRNQTGEFDHNRWLFETKGTYGVGNAFNPQDDGYGDGGGDGFPGGSLDADDKPWKPLSRILPIPAAIISPYRLLIFVRLIVLSFFLHWRVVNPNNDARWLWLMSIICEIWFAFSWILDQTPKFFPINRQTDLEVLHDKFDMPSPSNPTGRSDLPGIDFYVSTADPDKEPPLTTANTILSILAVDYPVEKIACYISDDGGALLTFEAMAEAASFADLWVPFCRKHDIEPRNPESYFALKVDPTKNKSSLDFVKDRRKIKREYDEFKVRINGLPDSIRRRSDAFHAREEMKQLKNMRENGTDPLEQVKVPKATWMADGTHWPGTWAVPSHDHAKGDHSGILQVMLKPPSPDSLLGSADDDKLIDFTDVDIRLPMFVYMSREKRPGYDHNKKAGAMNALVRASAILSNGPFILNLDCDHYINNCKAIREGMCFMMDRGGENICYIQFPQRFEGIDPSDRYANHNTVFFDGNMRALDGLQGPMYVGTGTMFRRFALYGFDPPNPDKLPVKKDTETPGEPLTQSTTEPLTACDFDPDLDTNLLPKRFGNSTMLAESIPVAEYQGRPLADHPAVKFGRPPGVLRAPRDPLDATSVAEAVYEDKTEWGDRVGWIYGSVTEDVVTGYRMHNRGWRSVYCVTKRDAFRGSAPINLTDRLHQVLRWATGSVEIFFSRNNAFLASMRLKLLQRLSYVNVGVYPFTSIFLIVYCFLPALSLFTGQFIVANLNVTFLIYLLTITICLIALALLEVRWSGVALEDWWRNEQFWLISGTSAHLAAVVQGLLKVMAGIEISFTLTAKSAGDDNDDIYADLYLVKWTSLMIPPIVIGMVNIIAIIVAFSREVYAPNPQWARFIGGAFFSFWVLAHLYPFAKGLMGRRRKTPTIVFVWSGLIAITLSLLWVAINPPAPGAVAGAAGGGFQFP</sequence>
<dbReference type="FunFam" id="3.30.40.10:FF:000229">
    <property type="entry name" value="Cellulose synthase-like protein D3"/>
    <property type="match status" value="2"/>
</dbReference>
<feature type="transmembrane region" description="Helical" evidence="15">
    <location>
        <begin position="2174"/>
        <end position="2194"/>
    </location>
</feature>
<feature type="binding site" evidence="12">
    <location>
        <position position="1498"/>
    </location>
    <ligand>
        <name>UDP-alpha-D-glucose</name>
        <dbReference type="ChEBI" id="CHEBI:58885"/>
    </ligand>
</feature>
<evidence type="ECO:0008006" key="18">
    <source>
        <dbReference type="Google" id="ProtNLM"/>
    </source>
</evidence>
<evidence type="ECO:0000256" key="9">
    <source>
        <dbReference type="ARBA" id="ARBA00037405"/>
    </source>
</evidence>
<evidence type="ECO:0000256" key="3">
    <source>
        <dbReference type="ARBA" id="ARBA00022679"/>
    </source>
</evidence>
<dbReference type="PANTHER" id="PTHR13301">
    <property type="entry name" value="X-BOX TRANSCRIPTION FACTOR-RELATED"/>
    <property type="match status" value="1"/>
</dbReference>
<feature type="transmembrane region" description="Helical" evidence="15">
    <location>
        <begin position="1063"/>
        <end position="1081"/>
    </location>
</feature>
<evidence type="ECO:0000256" key="5">
    <source>
        <dbReference type="ARBA" id="ARBA00022989"/>
    </source>
</evidence>
<evidence type="ECO:0000256" key="15">
    <source>
        <dbReference type="SAM" id="Phobius"/>
    </source>
</evidence>
<feature type="region of interest" description="Disordered" evidence="14">
    <location>
        <begin position="1832"/>
        <end position="1854"/>
    </location>
</feature>
<dbReference type="Gene3D" id="3.90.550.10">
    <property type="entry name" value="Spore Coat Polysaccharide Biosynthesis Protein SpsA, Chain A"/>
    <property type="match status" value="2"/>
</dbReference>
<evidence type="ECO:0000313" key="16">
    <source>
        <dbReference type="EMBL" id="RXH97857.1"/>
    </source>
</evidence>
<evidence type="ECO:0000256" key="13">
    <source>
        <dbReference type="PIRSR" id="PIRSR605150-3"/>
    </source>
</evidence>
<dbReference type="GO" id="GO:0000139">
    <property type="term" value="C:Golgi membrane"/>
    <property type="evidence" value="ECO:0007669"/>
    <property type="project" value="UniProtKB-SubCell"/>
</dbReference>
<feature type="active site" evidence="11">
    <location>
        <position position="1528"/>
    </location>
</feature>
<feature type="transmembrane region" description="Helical" evidence="15">
    <location>
        <begin position="1430"/>
        <end position="1448"/>
    </location>
</feature>
<feature type="transmembrane region" description="Helical" evidence="15">
    <location>
        <begin position="901"/>
        <end position="922"/>
    </location>
</feature>
<feature type="transmembrane region" description="Helical" evidence="15">
    <location>
        <begin position="281"/>
        <end position="299"/>
    </location>
</feature>
<evidence type="ECO:0000256" key="11">
    <source>
        <dbReference type="PIRSR" id="PIRSR605150-1"/>
    </source>
</evidence>
<feature type="transmembrane region" description="Helical" evidence="15">
    <location>
        <begin position="2206"/>
        <end position="2226"/>
    </location>
</feature>
<feature type="binding site" evidence="12">
    <location>
        <position position="1492"/>
    </location>
    <ligand>
        <name>UDP-alpha-D-glucose</name>
        <dbReference type="ChEBI" id="CHEBI:58885"/>
    </ligand>
</feature>
<dbReference type="FunFam" id="3.90.550.10:FF:000089">
    <property type="entry name" value="Cellulose synthase-like protein D4"/>
    <property type="match status" value="2"/>
</dbReference>
<feature type="transmembrane region" description="Helical" evidence="15">
    <location>
        <begin position="2014"/>
        <end position="2035"/>
    </location>
</feature>
<dbReference type="Gene3D" id="3.30.40.10">
    <property type="entry name" value="Zinc/RING finger domain, C3HC4 (zinc finger)"/>
    <property type="match status" value="2"/>
</dbReference>
<comment type="function">
    <text evidence="9">Thought to be a Golgi-localized beta-glycan synthase that polymerize the backbones of noncellulosic polysaccharides (hemicelluloses) of plant cell wall.</text>
</comment>
<feature type="transmembrane region" description="Helical" evidence="15">
    <location>
        <begin position="2047"/>
        <end position="2069"/>
    </location>
</feature>
<protein>
    <recommendedName>
        <fullName evidence="18">Cellulose synthase-like protein D4</fullName>
    </recommendedName>
</protein>
<dbReference type="InterPro" id="IPR013083">
    <property type="entry name" value="Znf_RING/FYVE/PHD"/>
</dbReference>
<dbReference type="SUPFAM" id="SSF53448">
    <property type="entry name" value="Nucleotide-diphospho-sugar transferases"/>
    <property type="match status" value="2"/>
</dbReference>